<dbReference type="InterPro" id="IPR043158">
    <property type="entry name" value="Wnt_C"/>
</dbReference>
<comment type="similarity">
    <text evidence="2 10">Belongs to the Wnt family.</text>
</comment>
<dbReference type="Gene3D" id="3.30.2460.20">
    <property type="match status" value="1"/>
</dbReference>
<keyword evidence="5" id="KW-0272">Extracellular matrix</keyword>
<evidence type="ECO:0000256" key="6">
    <source>
        <dbReference type="ARBA" id="ARBA00022687"/>
    </source>
</evidence>
<reference evidence="12" key="2">
    <citation type="submission" date="2022-06" db="UniProtKB">
        <authorList>
            <consortium name="EnsemblMetazoa"/>
        </authorList>
    </citation>
    <scope>IDENTIFICATION</scope>
    <source>
        <strain evidence="12">PS312</strain>
    </source>
</reference>
<dbReference type="GO" id="GO:0030182">
    <property type="term" value="P:neuron differentiation"/>
    <property type="evidence" value="ECO:0000318"/>
    <property type="project" value="GO_Central"/>
</dbReference>
<dbReference type="PRINTS" id="PR01349">
    <property type="entry name" value="WNTPROTEIN"/>
</dbReference>
<dbReference type="InterPro" id="IPR018161">
    <property type="entry name" value="Wnt_CS"/>
</dbReference>
<dbReference type="PANTHER" id="PTHR12027">
    <property type="entry name" value="WNT RELATED"/>
    <property type="match status" value="1"/>
</dbReference>
<evidence type="ECO:0000256" key="3">
    <source>
        <dbReference type="ARBA" id="ARBA00022473"/>
    </source>
</evidence>
<dbReference type="GO" id="GO:0009792">
    <property type="term" value="P:embryo development ending in birth or egg hatching"/>
    <property type="evidence" value="ECO:0007669"/>
    <property type="project" value="EnsemblMetazoa"/>
</dbReference>
<evidence type="ECO:0000256" key="1">
    <source>
        <dbReference type="ARBA" id="ARBA00004498"/>
    </source>
</evidence>
<dbReference type="GO" id="GO:0033564">
    <property type="term" value="P:anterior/posterior axon guidance"/>
    <property type="evidence" value="ECO:0007669"/>
    <property type="project" value="EnsemblMetazoa"/>
</dbReference>
<dbReference type="GO" id="GO:1904936">
    <property type="term" value="P:interneuron migration"/>
    <property type="evidence" value="ECO:0007669"/>
    <property type="project" value="EnsemblMetazoa"/>
</dbReference>
<dbReference type="GO" id="GO:0097475">
    <property type="term" value="P:motor neuron migration"/>
    <property type="evidence" value="ECO:0007669"/>
    <property type="project" value="EnsemblMetazoa"/>
</dbReference>
<dbReference type="GO" id="GO:1904937">
    <property type="term" value="P:sensory neuron migration"/>
    <property type="evidence" value="ECO:0007669"/>
    <property type="project" value="EnsemblMetazoa"/>
</dbReference>
<organism evidence="12 13">
    <name type="scientific">Pristionchus pacificus</name>
    <name type="common">Parasitic nematode worm</name>
    <dbReference type="NCBI Taxonomy" id="54126"/>
    <lineage>
        <taxon>Eukaryota</taxon>
        <taxon>Metazoa</taxon>
        <taxon>Ecdysozoa</taxon>
        <taxon>Nematoda</taxon>
        <taxon>Chromadorea</taxon>
        <taxon>Rhabditida</taxon>
        <taxon>Rhabditina</taxon>
        <taxon>Diplogasteromorpha</taxon>
        <taxon>Diplogasteroidea</taxon>
        <taxon>Neodiplogasteridae</taxon>
        <taxon>Pristionchus</taxon>
    </lineage>
</organism>
<dbReference type="GO" id="GO:0097402">
    <property type="term" value="P:neuroblast migration"/>
    <property type="evidence" value="ECO:0007669"/>
    <property type="project" value="EnsemblMetazoa"/>
</dbReference>
<keyword evidence="3 10" id="KW-0217">Developmental protein</keyword>
<dbReference type="CDD" id="cd19337">
    <property type="entry name" value="Wnt_Wnt5"/>
    <property type="match status" value="1"/>
</dbReference>
<evidence type="ECO:0000256" key="4">
    <source>
        <dbReference type="ARBA" id="ARBA00022525"/>
    </source>
</evidence>
<accession>A0A8R1U866</accession>
<keyword evidence="7" id="KW-1015">Disulfide bond</keyword>
<evidence type="ECO:0000313" key="12">
    <source>
        <dbReference type="EnsemblMetazoa" id="PPA08989.1"/>
    </source>
</evidence>
<keyword evidence="9" id="KW-0449">Lipoprotein</keyword>
<accession>A0A2A6BYV5</accession>
<evidence type="ECO:0000256" key="2">
    <source>
        <dbReference type="ARBA" id="ARBA00005683"/>
    </source>
</evidence>
<keyword evidence="8" id="KW-0325">Glycoprotein</keyword>
<protein>
    <recommendedName>
        <fullName evidence="10">Protein Wnt</fullName>
    </recommendedName>
</protein>
<dbReference type="OrthoDB" id="5945655at2759"/>
<dbReference type="GO" id="GO:0005109">
    <property type="term" value="F:frizzled binding"/>
    <property type="evidence" value="ECO:0000318"/>
    <property type="project" value="GO_Central"/>
</dbReference>
<dbReference type="GO" id="GO:0010468">
    <property type="term" value="P:regulation of gene expression"/>
    <property type="evidence" value="ECO:0007669"/>
    <property type="project" value="EnsemblMetazoa"/>
</dbReference>
<comment type="function">
    <text evidence="10">Ligand for members of the frizzled family of seven transmembrane receptors.</text>
</comment>
<name>A0A2A6BYV5_PRIPA</name>
<dbReference type="GO" id="GO:0010084">
    <property type="term" value="P:specification of animal organ axis polarity"/>
    <property type="evidence" value="ECO:0007669"/>
    <property type="project" value="EnsemblMetazoa"/>
</dbReference>
<reference evidence="13" key="1">
    <citation type="journal article" date="2008" name="Nat. Genet.">
        <title>The Pristionchus pacificus genome provides a unique perspective on nematode lifestyle and parasitism.</title>
        <authorList>
            <person name="Dieterich C."/>
            <person name="Clifton S.W."/>
            <person name="Schuster L.N."/>
            <person name="Chinwalla A."/>
            <person name="Delehaunty K."/>
            <person name="Dinkelacker I."/>
            <person name="Fulton L."/>
            <person name="Fulton R."/>
            <person name="Godfrey J."/>
            <person name="Minx P."/>
            <person name="Mitreva M."/>
            <person name="Roeseler W."/>
            <person name="Tian H."/>
            <person name="Witte H."/>
            <person name="Yang S.P."/>
            <person name="Wilson R.K."/>
            <person name="Sommer R.J."/>
        </authorList>
    </citation>
    <scope>NUCLEOTIDE SEQUENCE [LARGE SCALE GENOMIC DNA]</scope>
    <source>
        <strain evidence="13">PS312</strain>
    </source>
</reference>
<evidence type="ECO:0000256" key="7">
    <source>
        <dbReference type="ARBA" id="ARBA00023157"/>
    </source>
</evidence>
<keyword evidence="13" id="KW-1185">Reference proteome</keyword>
<feature type="region of interest" description="Disordered" evidence="11">
    <location>
        <begin position="204"/>
        <end position="228"/>
    </location>
</feature>
<dbReference type="GO" id="GO:0005125">
    <property type="term" value="F:cytokine activity"/>
    <property type="evidence" value="ECO:0000318"/>
    <property type="project" value="GO_Central"/>
</dbReference>
<evidence type="ECO:0000256" key="8">
    <source>
        <dbReference type="ARBA" id="ARBA00023180"/>
    </source>
</evidence>
<dbReference type="GO" id="GO:0005615">
    <property type="term" value="C:extracellular space"/>
    <property type="evidence" value="ECO:0000318"/>
    <property type="project" value="GO_Central"/>
</dbReference>
<dbReference type="GO" id="GO:0040025">
    <property type="term" value="P:vulval development"/>
    <property type="evidence" value="ECO:0007669"/>
    <property type="project" value="EnsemblMetazoa"/>
</dbReference>
<proteinExistence type="inferred from homology"/>
<keyword evidence="4" id="KW-0964">Secreted</keyword>
<dbReference type="GO" id="GO:0009948">
    <property type="term" value="P:anterior/posterior axis specification"/>
    <property type="evidence" value="ECO:0007669"/>
    <property type="project" value="EnsemblMetazoa"/>
</dbReference>
<dbReference type="Proteomes" id="UP000005239">
    <property type="component" value="Unassembled WGS sequence"/>
</dbReference>
<gene>
    <name evidence="12" type="primary">WBGene00195118</name>
</gene>
<dbReference type="PROSITE" id="PS00246">
    <property type="entry name" value="WNT1"/>
    <property type="match status" value="1"/>
</dbReference>
<dbReference type="PANTHER" id="PTHR12027:SF77">
    <property type="entry name" value="PROTEIN WNT-5"/>
    <property type="match status" value="1"/>
</dbReference>
<evidence type="ECO:0000256" key="5">
    <source>
        <dbReference type="ARBA" id="ARBA00022530"/>
    </source>
</evidence>
<dbReference type="InterPro" id="IPR005817">
    <property type="entry name" value="Wnt"/>
</dbReference>
<evidence type="ECO:0000256" key="9">
    <source>
        <dbReference type="ARBA" id="ARBA00023288"/>
    </source>
</evidence>
<dbReference type="FunFam" id="3.30.2460.20:FF:000001">
    <property type="entry name" value="Wnt homolog"/>
    <property type="match status" value="1"/>
</dbReference>
<dbReference type="SMART" id="SM00097">
    <property type="entry name" value="WNT1"/>
    <property type="match status" value="1"/>
</dbReference>
<dbReference type="Pfam" id="PF00110">
    <property type="entry name" value="wnt"/>
    <property type="match status" value="1"/>
</dbReference>
<dbReference type="GO" id="GO:0060573">
    <property type="term" value="P:cell fate specification involved in pattern specification"/>
    <property type="evidence" value="ECO:0007669"/>
    <property type="project" value="EnsemblMetazoa"/>
</dbReference>
<comment type="subcellular location">
    <subcellularLocation>
        <location evidence="1 10">Secreted</location>
        <location evidence="1 10">Extracellular space</location>
        <location evidence="1 10">Extracellular matrix</location>
    </subcellularLocation>
</comment>
<dbReference type="GO" id="GO:0060070">
    <property type="term" value="P:canonical Wnt signaling pathway"/>
    <property type="evidence" value="ECO:0000318"/>
    <property type="project" value="GO_Central"/>
</dbReference>
<keyword evidence="6 10" id="KW-0879">Wnt signaling pathway</keyword>
<dbReference type="GO" id="GO:0045165">
    <property type="term" value="P:cell fate commitment"/>
    <property type="evidence" value="ECO:0000318"/>
    <property type="project" value="GO_Central"/>
</dbReference>
<evidence type="ECO:0000313" key="13">
    <source>
        <dbReference type="Proteomes" id="UP000005239"/>
    </source>
</evidence>
<feature type="compositionally biased region" description="Basic and acidic residues" evidence="11">
    <location>
        <begin position="204"/>
        <end position="227"/>
    </location>
</feature>
<sequence>LLLPLSSLYLPLQDLSLNIDPSSIRMVLVIFLPLFLLPLANSLLDVSWWSSVAQLNVGSMLSSGSTGMTRLCPQLEGLSPGQGRICELFHEHMPAVGAGAFNAIQECQHQFRNGRWNCSTPIAHLGPIHKQTTKEAAFTYAILSAGVAHEIGRRCKQGRLPSCGCSEEGRPTSIKEDWAWTGCGDNVDYGYRFSKDFIDVREKEYDSKRSNDDGKSLVNRRNNEAGRKLLKKHSSPKCKCHGVSGACNLKTCWLQLPTMRRMGDVLSKKYHNAHRVIINSRGNMQFMNGETMNGKRSRRAMLTDLVYLEDSPDYCRQDRSMGTTGTIGRECKKDSNGSDGCDVLCCGRGYNEETSLTKSKCRCKFEWCCQVVCDTCLNSTTIHTCK</sequence>
<evidence type="ECO:0000256" key="11">
    <source>
        <dbReference type="SAM" id="MobiDB-lite"/>
    </source>
</evidence>
<dbReference type="AlphaFoldDB" id="A0A2A6BYV5"/>
<dbReference type="EnsemblMetazoa" id="PPA08989.1">
    <property type="protein sequence ID" value="PPA08989.1"/>
    <property type="gene ID" value="WBGene00195118"/>
</dbReference>
<evidence type="ECO:0000256" key="10">
    <source>
        <dbReference type="RuleBase" id="RU003500"/>
    </source>
</evidence>
<dbReference type="GO" id="GO:1905485">
    <property type="term" value="P:positive regulation of motor neuron migration"/>
    <property type="evidence" value="ECO:0007669"/>
    <property type="project" value="EnsemblMetazoa"/>
</dbReference>